<evidence type="ECO:0000313" key="2">
    <source>
        <dbReference type="EMBL" id="JAI04786.1"/>
    </source>
</evidence>
<protein>
    <submittedName>
        <fullName evidence="2">Uncharacterized protein</fullName>
    </submittedName>
</protein>
<dbReference type="EMBL" id="GBXM01003792">
    <property type="protein sequence ID" value="JAI04786.1"/>
    <property type="molecule type" value="Transcribed_RNA"/>
</dbReference>
<organism evidence="2">
    <name type="scientific">Anguilla anguilla</name>
    <name type="common">European freshwater eel</name>
    <name type="synonym">Muraena anguilla</name>
    <dbReference type="NCBI Taxonomy" id="7936"/>
    <lineage>
        <taxon>Eukaryota</taxon>
        <taxon>Metazoa</taxon>
        <taxon>Chordata</taxon>
        <taxon>Craniata</taxon>
        <taxon>Vertebrata</taxon>
        <taxon>Euteleostomi</taxon>
        <taxon>Actinopterygii</taxon>
        <taxon>Neopterygii</taxon>
        <taxon>Teleostei</taxon>
        <taxon>Anguilliformes</taxon>
        <taxon>Anguillidae</taxon>
        <taxon>Anguilla</taxon>
    </lineage>
</organism>
<proteinExistence type="predicted"/>
<accession>A0A0E9XSH9</accession>
<reference evidence="2" key="2">
    <citation type="journal article" date="2015" name="Fish Shellfish Immunol.">
        <title>Early steps in the European eel (Anguilla anguilla)-Vibrio vulnificus interaction in the gills: Role of the RtxA13 toxin.</title>
        <authorList>
            <person name="Callol A."/>
            <person name="Pajuelo D."/>
            <person name="Ebbesson L."/>
            <person name="Teles M."/>
            <person name="MacKenzie S."/>
            <person name="Amaro C."/>
        </authorList>
    </citation>
    <scope>NUCLEOTIDE SEQUENCE</scope>
</reference>
<feature type="region of interest" description="Disordered" evidence="1">
    <location>
        <begin position="1"/>
        <end position="34"/>
    </location>
</feature>
<dbReference type="AlphaFoldDB" id="A0A0E9XSH9"/>
<evidence type="ECO:0000256" key="1">
    <source>
        <dbReference type="SAM" id="MobiDB-lite"/>
    </source>
</evidence>
<name>A0A0E9XSH9_ANGAN</name>
<sequence length="34" mass="3540">MTLTNNEQLGHVATSSPFSKSSLVISNLSPQGHG</sequence>
<reference evidence="2" key="1">
    <citation type="submission" date="2014-11" db="EMBL/GenBank/DDBJ databases">
        <authorList>
            <person name="Amaro Gonzalez C."/>
        </authorList>
    </citation>
    <scope>NUCLEOTIDE SEQUENCE</scope>
</reference>